<name>A0ABN2W136_9ACTN</name>
<evidence type="ECO:0008006" key="5">
    <source>
        <dbReference type="Google" id="ProtNLM"/>
    </source>
</evidence>
<feature type="domain" description="TY-Chap N-terminal" evidence="2">
    <location>
        <begin position="20"/>
        <end position="141"/>
    </location>
</feature>
<feature type="domain" description="TY-Chap central" evidence="1">
    <location>
        <begin position="178"/>
        <end position="300"/>
    </location>
</feature>
<organism evidence="3 4">
    <name type="scientific">Aeromicrobium halocynthiae</name>
    <dbReference type="NCBI Taxonomy" id="560557"/>
    <lineage>
        <taxon>Bacteria</taxon>
        <taxon>Bacillati</taxon>
        <taxon>Actinomycetota</taxon>
        <taxon>Actinomycetes</taxon>
        <taxon>Propionibacteriales</taxon>
        <taxon>Nocardioidaceae</taxon>
        <taxon>Aeromicrobium</taxon>
    </lineage>
</organism>
<dbReference type="EMBL" id="BAAAPY010000006">
    <property type="protein sequence ID" value="GAA2079992.1"/>
    <property type="molecule type" value="Genomic_DNA"/>
</dbReference>
<sequence>MTRRPHSRDHSGLDEQIEQQWLRFRIGLADWLVDTLDDDRLSLDPAPEVDDVPCLVVMRTDPYIVVEVRGVTTNPSYPMGREALDRGFVPVWDVDSTGDIIEHEGGPGYARALSTGDVDEIAGGIAWLLHEHWGVVAPSFLTVTTLQGDEADLVERHEDDEPAAPAALPALVRPTDRDDLIRWAALALGQHMESVPEPDADGDLVVHSEDGAAVVVSPRTHRLEIWTVLARGVEEWSVSSAIRRLQRRHPFHRFFLAEDRLIALWTVDAGPFVPEHLTDAVSLTLRLAEKVAADLQARYGRDRDRVDPLLEALSHSAGRMPSADLVAVLLQALDGDSDRAAAWQRQARARRTSSRRRAEAAPDGPLGDVLDRDERRWRRTISALLRVRATLDEQNVR</sequence>
<protein>
    <recommendedName>
        <fullName evidence="5">YbjN domain-containing protein</fullName>
    </recommendedName>
</protein>
<evidence type="ECO:0000313" key="4">
    <source>
        <dbReference type="Proteomes" id="UP001501480"/>
    </source>
</evidence>
<proteinExistence type="predicted"/>
<keyword evidence="4" id="KW-1185">Reference proteome</keyword>
<evidence type="ECO:0000259" key="1">
    <source>
        <dbReference type="Pfam" id="PF22551"/>
    </source>
</evidence>
<dbReference type="RefSeq" id="WP_344327696.1">
    <property type="nucleotide sequence ID" value="NZ_BAAAPY010000006.1"/>
</dbReference>
<dbReference type="Pfam" id="PF22551">
    <property type="entry name" value="TY-Chap1"/>
    <property type="match status" value="1"/>
</dbReference>
<evidence type="ECO:0000313" key="3">
    <source>
        <dbReference type="EMBL" id="GAA2079992.1"/>
    </source>
</evidence>
<dbReference type="InterPro" id="IPR054343">
    <property type="entry name" value="TY-Chap_M"/>
</dbReference>
<accession>A0ABN2W136</accession>
<comment type="caution">
    <text evidence="3">The sequence shown here is derived from an EMBL/GenBank/DDBJ whole genome shotgun (WGS) entry which is preliminary data.</text>
</comment>
<dbReference type="Proteomes" id="UP001501480">
    <property type="component" value="Unassembled WGS sequence"/>
</dbReference>
<evidence type="ECO:0000259" key="2">
    <source>
        <dbReference type="Pfam" id="PF22552"/>
    </source>
</evidence>
<dbReference type="InterPro" id="IPR054344">
    <property type="entry name" value="TY-Chap_N"/>
</dbReference>
<reference evidence="3 4" key="1">
    <citation type="journal article" date="2019" name="Int. J. Syst. Evol. Microbiol.">
        <title>The Global Catalogue of Microorganisms (GCM) 10K type strain sequencing project: providing services to taxonomists for standard genome sequencing and annotation.</title>
        <authorList>
            <consortium name="The Broad Institute Genomics Platform"/>
            <consortium name="The Broad Institute Genome Sequencing Center for Infectious Disease"/>
            <person name="Wu L."/>
            <person name="Ma J."/>
        </authorList>
    </citation>
    <scope>NUCLEOTIDE SEQUENCE [LARGE SCALE GENOMIC DNA]</scope>
    <source>
        <strain evidence="3 4">JCM 15749</strain>
    </source>
</reference>
<dbReference type="Pfam" id="PF22552">
    <property type="entry name" value="TY-Chap3"/>
    <property type="match status" value="1"/>
</dbReference>
<gene>
    <name evidence="3" type="ORF">GCM10009821_20350</name>
</gene>